<dbReference type="Gene3D" id="1.10.8.60">
    <property type="match status" value="1"/>
</dbReference>
<keyword evidence="4" id="KW-1185">Reference proteome</keyword>
<accession>A0A8R1XV40</accession>
<evidence type="ECO:0000259" key="2">
    <source>
        <dbReference type="Pfam" id="PF00004"/>
    </source>
</evidence>
<dbReference type="GO" id="GO:0016887">
    <property type="term" value="F:ATP hydrolysis activity"/>
    <property type="evidence" value="ECO:0007669"/>
    <property type="project" value="InterPro"/>
</dbReference>
<dbReference type="EnsemblMetazoa" id="OVOC3264.1">
    <property type="protein sequence ID" value="OVOC3264.1"/>
    <property type="gene ID" value="WBGene00240073"/>
</dbReference>
<dbReference type="GO" id="GO:0003677">
    <property type="term" value="F:DNA binding"/>
    <property type="evidence" value="ECO:0007669"/>
    <property type="project" value="TreeGrafter"/>
</dbReference>
<dbReference type="AlphaFoldDB" id="A0A8R1XV40"/>
<name>A0A8R1XV40_ONCVO</name>
<protein>
    <submittedName>
        <fullName evidence="3">ATPase_AAA_core domain-containing protein</fullName>
    </submittedName>
</protein>
<dbReference type="InterPro" id="IPR027417">
    <property type="entry name" value="P-loop_NTPase"/>
</dbReference>
<dbReference type="Proteomes" id="UP000024404">
    <property type="component" value="Unassembled WGS sequence"/>
</dbReference>
<dbReference type="InterPro" id="IPR003959">
    <property type="entry name" value="ATPase_AAA_core"/>
</dbReference>
<sequence length="1078" mass="122709">MAIDDDAVSEHSQIHSFADTNSSMDKNMNDSLEKAAFGRKHLRRRSSLFFKNAEIDNVITDDISEFSCCNNSNGKMSEEQIITARRKQRRASVHMRKSIYRPRSKAEIRKFEITCEPPPLTLKPILMSAAQKTARRITMRAKGWNKHKRVHFHSTPSVYDISPRSGKIPGVVKMPDSPPIMKESVISEIASDNIACDVSTIQRNILLDQSTSSFQDEAVRFLPAVSKTFQCDLKSEKILEGFPEVKNDESNSGTVGFIASDNHVSQPEQMEVDNSMNAKTADHSEMSSLSEINVAMKKIKRHVEEKVMWVRGDRLRSLSGLMKEDINDNKENTNLNKPNDKENNDVQQCNNASIGVRPLYPSLLVVPRAGPKAKVKKWLEDIPNQWDHLVDREEDALTFCQQDQIDSGSTVQPDSLLMKKLSAYRTSFGGLPKKQDRKDKCRRRSLCLQKKIIELPTSSRRQTIIVGEVKKNMNEEINPFLGFTSTENANRSRCSASRNTDEIADDIVLIDDQGLNKSAPEKSSIFYKKKSHTSARQTTTNKSEIAINNSSICNDQLIDEETNYISKHEKKPVLMDEMDFAPFPSISNVGYAEIASSDYDLPCGFRQHQISKMISYNNNMFQMSLRQNNSDEYESLKEKIVIADSRILLRPRSARKKWSRNGKWESITEELQQNIWSEALRPVGTDELIADSTIVHKLCDWIGMWKERLQKSRSHKTDVRIANRQKRRDSDSFDSFNSDEEGEQLCNTAIIYGHCGSGKTSLIYAVSKRYEMHVLEIASNEKRNGLQLKCKLQGATHSHKFPMLTAVNQMFFRNGKDNEKMIKDSIILVDDCDVIYDKHDDGFWPALRTLCKEAHTPVIIVCEDISLVQKQLGLELPVVIFPLIRPEVQIVSSHLQELCATLNISVCSDICYALAEQYNGDLRACINHLQFYSGEGSDNSLRTLMKQSKSEKQIEIEALPKKYHFVSYNVILRNDHSYEPGAVLSSTDREEEVKVVENDMHVAVKVTRSALPAIEYFPLLDVILDYIPYLCIMNKASRAKMPTSRRALHYFDELHSDSQIDSSGALKNVLTQYYLLIH</sequence>
<proteinExistence type="predicted"/>
<dbReference type="PANTHER" id="PTHR23389:SF21">
    <property type="entry name" value="ATPASE FAMILY AAA DOMAIN-CONTAINING PROTEIN 5"/>
    <property type="match status" value="1"/>
</dbReference>
<dbReference type="GO" id="GO:0005634">
    <property type="term" value="C:nucleus"/>
    <property type="evidence" value="ECO:0007669"/>
    <property type="project" value="TreeGrafter"/>
</dbReference>
<dbReference type="EMBL" id="CMVM020000082">
    <property type="status" value="NOT_ANNOTATED_CDS"/>
    <property type="molecule type" value="Genomic_DNA"/>
</dbReference>
<dbReference type="PANTHER" id="PTHR23389">
    <property type="entry name" value="CHROMOSOME TRANSMISSION FIDELITY FACTOR 18"/>
    <property type="match status" value="1"/>
</dbReference>
<evidence type="ECO:0000313" key="3">
    <source>
        <dbReference type="EnsemblMetazoa" id="OVOC3264.1"/>
    </source>
</evidence>
<dbReference type="Gene3D" id="3.40.50.300">
    <property type="entry name" value="P-loop containing nucleotide triphosphate hydrolases"/>
    <property type="match status" value="1"/>
</dbReference>
<evidence type="ECO:0000313" key="4">
    <source>
        <dbReference type="Proteomes" id="UP000024404"/>
    </source>
</evidence>
<reference evidence="3" key="2">
    <citation type="submission" date="2022-06" db="UniProtKB">
        <authorList>
            <consortium name="EnsemblMetazoa"/>
        </authorList>
    </citation>
    <scope>IDENTIFICATION</scope>
</reference>
<feature type="region of interest" description="Disordered" evidence="1">
    <location>
        <begin position="1"/>
        <end position="26"/>
    </location>
</feature>
<dbReference type="SUPFAM" id="SSF52540">
    <property type="entry name" value="P-loop containing nucleoside triphosphate hydrolases"/>
    <property type="match status" value="1"/>
</dbReference>
<feature type="region of interest" description="Disordered" evidence="1">
    <location>
        <begin position="327"/>
        <end position="347"/>
    </location>
</feature>
<dbReference type="Pfam" id="PF00004">
    <property type="entry name" value="AAA"/>
    <property type="match status" value="1"/>
</dbReference>
<feature type="compositionally biased region" description="Polar residues" evidence="1">
    <location>
        <begin position="14"/>
        <end position="26"/>
    </location>
</feature>
<reference evidence="4" key="1">
    <citation type="submission" date="2013-10" db="EMBL/GenBank/DDBJ databases">
        <title>Genome sequencing of Onchocerca volvulus.</title>
        <authorList>
            <person name="Cotton J."/>
            <person name="Tsai J."/>
            <person name="Stanley E."/>
            <person name="Tracey A."/>
            <person name="Holroyd N."/>
            <person name="Lustigman S."/>
            <person name="Berriman M."/>
        </authorList>
    </citation>
    <scope>NUCLEOTIDE SEQUENCE</scope>
</reference>
<feature type="domain" description="ATPase AAA-type core" evidence="2">
    <location>
        <begin position="750"/>
        <end position="842"/>
    </location>
</feature>
<dbReference type="GO" id="GO:0005524">
    <property type="term" value="F:ATP binding"/>
    <property type="evidence" value="ECO:0007669"/>
    <property type="project" value="InterPro"/>
</dbReference>
<organism evidence="3 4">
    <name type="scientific">Onchocerca volvulus</name>
    <dbReference type="NCBI Taxonomy" id="6282"/>
    <lineage>
        <taxon>Eukaryota</taxon>
        <taxon>Metazoa</taxon>
        <taxon>Ecdysozoa</taxon>
        <taxon>Nematoda</taxon>
        <taxon>Chromadorea</taxon>
        <taxon>Rhabditida</taxon>
        <taxon>Spirurina</taxon>
        <taxon>Spiruromorpha</taxon>
        <taxon>Filarioidea</taxon>
        <taxon>Onchocercidae</taxon>
        <taxon>Onchocerca</taxon>
    </lineage>
</organism>
<evidence type="ECO:0000256" key="1">
    <source>
        <dbReference type="SAM" id="MobiDB-lite"/>
    </source>
</evidence>